<sequence>MDLEKESKLMYQSLKEISDIKNTILTGTDDKFNELDVSYLAGVIEGRFDLIKELVGDRYEEKG</sequence>
<proteinExistence type="predicted"/>
<reference evidence="1" key="1">
    <citation type="submission" date="2023-04" db="EMBL/GenBank/DDBJ databases">
        <title>Four porcine-derived lactic acid bacteria strains analyses and their evaluation as potential probiotics based on genomics.</title>
        <authorList>
            <person name="Niu D."/>
        </authorList>
    </citation>
    <scope>NUCLEOTIDE SEQUENCE</scope>
    <source>
        <strain evidence="1">ZSB1</strain>
    </source>
</reference>
<dbReference type="AlphaFoldDB" id="A0AAJ6FZ03"/>
<accession>A0AAJ6FZ03</accession>
<evidence type="ECO:0000313" key="1">
    <source>
        <dbReference type="EMBL" id="WHQ80651.1"/>
    </source>
</evidence>
<evidence type="ECO:0000313" key="2">
    <source>
        <dbReference type="Proteomes" id="UP001238155"/>
    </source>
</evidence>
<name>A0AAJ6FZ03_9LACO</name>
<dbReference type="Proteomes" id="UP001238155">
    <property type="component" value="Chromosome"/>
</dbReference>
<protein>
    <submittedName>
        <fullName evidence="1">Uncharacterized protein</fullName>
    </submittedName>
</protein>
<dbReference type="RefSeq" id="WP_283534845.1">
    <property type="nucleotide sequence ID" value="NZ_CP123751.1"/>
</dbReference>
<dbReference type="EMBL" id="CP123751">
    <property type="protein sequence ID" value="WHQ80651.1"/>
    <property type="molecule type" value="Genomic_DNA"/>
</dbReference>
<gene>
    <name evidence="1" type="ORF">QFF56_02915</name>
</gene>
<organism evidence="1 2">
    <name type="scientific">Ligilactobacillus animalis</name>
    <dbReference type="NCBI Taxonomy" id="1605"/>
    <lineage>
        <taxon>Bacteria</taxon>
        <taxon>Bacillati</taxon>
        <taxon>Bacillota</taxon>
        <taxon>Bacilli</taxon>
        <taxon>Lactobacillales</taxon>
        <taxon>Lactobacillaceae</taxon>
        <taxon>Ligilactobacillus</taxon>
    </lineage>
</organism>